<dbReference type="EMBL" id="JTJM01000001">
    <property type="protein sequence ID" value="OBW94190.1"/>
    <property type="molecule type" value="Genomic_DNA"/>
</dbReference>
<dbReference type="NCBIfam" id="NF006379">
    <property type="entry name" value="PRK08618.1"/>
    <property type="match status" value="1"/>
</dbReference>
<dbReference type="Pfam" id="PF02423">
    <property type="entry name" value="OCD_Mu_crystall"/>
    <property type="match status" value="1"/>
</dbReference>
<dbReference type="OrthoDB" id="9809203at2"/>
<organism evidence="2 3">
    <name type="scientific">Gallibacterium genomosp. 3</name>
    <dbReference type="NCBI Taxonomy" id="505345"/>
    <lineage>
        <taxon>Bacteria</taxon>
        <taxon>Pseudomonadati</taxon>
        <taxon>Pseudomonadota</taxon>
        <taxon>Gammaproteobacteria</taxon>
        <taxon>Pasteurellales</taxon>
        <taxon>Pasteurellaceae</taxon>
        <taxon>Gallibacterium</taxon>
    </lineage>
</organism>
<evidence type="ECO:0000313" key="2">
    <source>
        <dbReference type="EMBL" id="OBW94190.1"/>
    </source>
</evidence>
<dbReference type="InterPro" id="IPR036291">
    <property type="entry name" value="NAD(P)-bd_dom_sf"/>
</dbReference>
<dbReference type="Proteomes" id="UP000243558">
    <property type="component" value="Unassembled WGS sequence"/>
</dbReference>
<protein>
    <submittedName>
        <fullName evidence="2">Ornithine cyclodeaminase</fullName>
    </submittedName>
</protein>
<evidence type="ECO:0000313" key="3">
    <source>
        <dbReference type="Proteomes" id="UP000243558"/>
    </source>
</evidence>
<dbReference type="GO" id="GO:0019752">
    <property type="term" value="P:carboxylic acid metabolic process"/>
    <property type="evidence" value="ECO:0007669"/>
    <property type="project" value="UniProtKB-ARBA"/>
</dbReference>
<reference evidence="2 3" key="1">
    <citation type="submission" date="2014-11" db="EMBL/GenBank/DDBJ databases">
        <title>Pan-genome of Gallibacterium spp.</title>
        <authorList>
            <person name="Kudirkiene E."/>
            <person name="Bojesen A.M."/>
        </authorList>
    </citation>
    <scope>NUCLEOTIDE SEQUENCE [LARGE SCALE GENOMIC DNA]</scope>
    <source>
        <strain evidence="2 3">F151</strain>
    </source>
</reference>
<dbReference type="AlphaFoldDB" id="A0A1A7NX74"/>
<keyword evidence="3" id="KW-1185">Reference proteome</keyword>
<dbReference type="SUPFAM" id="SSF51735">
    <property type="entry name" value="NAD(P)-binding Rossmann-fold domains"/>
    <property type="match status" value="1"/>
</dbReference>
<dbReference type="PANTHER" id="PTHR13812">
    <property type="entry name" value="KETIMINE REDUCTASE MU-CRYSTALLIN"/>
    <property type="match status" value="1"/>
</dbReference>
<evidence type="ECO:0000256" key="1">
    <source>
        <dbReference type="ARBA" id="ARBA00008903"/>
    </source>
</evidence>
<proteinExistence type="inferred from homology"/>
<dbReference type="Gene3D" id="3.40.50.720">
    <property type="entry name" value="NAD(P)-binding Rossmann-like Domain"/>
    <property type="match status" value="1"/>
</dbReference>
<dbReference type="FunFam" id="3.40.50.720:FF:000311">
    <property type="entry name" value="Ornithine cyclodeaminase"/>
    <property type="match status" value="1"/>
</dbReference>
<sequence>MLYLRKAEIKQCFSMKEAIEASKKALSAYSKRLADVPLRTNLNIAQYEGQSLYMPAYVSGDDSALGIKIVSVYPKNREKNLPSIFAVMLVLDPKTGIAKAYLDGTYFTQLRTGAVQGAATDLLAKPRAKIGALIGTGGQAPAQLEAMLTVRKLKEVRIYSRDFDHVTKFCREQQSYYDCELIPVKSSEACVTGADIITTVTTAKEATFSAEWVKDGAHINGIGSYTPEMCEIPQGLIRKADLVLFDTMSGVLNEAGDFITPLKKGAVLLHDYDGELGQLINKQVKGRSSSKQITLFKSVGSAVLDVVVANEIVKKAKKRGIGLELLD</sequence>
<accession>A0A1A7NX74</accession>
<comment type="similarity">
    <text evidence="1">Belongs to the ornithine cyclodeaminase/mu-crystallin family.</text>
</comment>
<name>A0A1A7NX74_9PAST</name>
<dbReference type="RefSeq" id="WP_065238458.1">
    <property type="nucleotide sequence ID" value="NZ_JTJM01000001.1"/>
</dbReference>
<dbReference type="Gene3D" id="3.30.1780.10">
    <property type="entry name" value="ornithine cyclodeaminase, domain 1"/>
    <property type="match status" value="1"/>
</dbReference>
<dbReference type="PIRSF" id="PIRSF001439">
    <property type="entry name" value="CryM"/>
    <property type="match status" value="1"/>
</dbReference>
<dbReference type="PATRIC" id="fig|505345.7.peg.13"/>
<comment type="caution">
    <text evidence="2">The sequence shown here is derived from an EMBL/GenBank/DDBJ whole genome shotgun (WGS) entry which is preliminary data.</text>
</comment>
<dbReference type="InterPro" id="IPR023401">
    <property type="entry name" value="ODC_N"/>
</dbReference>
<dbReference type="GO" id="GO:0005737">
    <property type="term" value="C:cytoplasm"/>
    <property type="evidence" value="ECO:0007669"/>
    <property type="project" value="TreeGrafter"/>
</dbReference>
<dbReference type="GO" id="GO:0016491">
    <property type="term" value="F:oxidoreductase activity"/>
    <property type="evidence" value="ECO:0007669"/>
    <property type="project" value="UniProtKB-ARBA"/>
</dbReference>
<dbReference type="InterPro" id="IPR003462">
    <property type="entry name" value="ODC_Mu_crystall"/>
</dbReference>
<dbReference type="PANTHER" id="PTHR13812:SF19">
    <property type="entry name" value="KETIMINE REDUCTASE MU-CRYSTALLIN"/>
    <property type="match status" value="1"/>
</dbReference>
<gene>
    <name evidence="2" type="ORF">QV01_00065</name>
</gene>